<dbReference type="CDD" id="cd16913">
    <property type="entry name" value="YkuD_like"/>
    <property type="match status" value="1"/>
</dbReference>
<dbReference type="RefSeq" id="WP_066627694.1">
    <property type="nucleotide sequence ID" value="NZ_FQXL01000006.1"/>
</dbReference>
<dbReference type="UniPathway" id="UPA00219"/>
<reference evidence="9 10" key="1">
    <citation type="submission" date="2016-04" db="EMBL/GenBank/DDBJ databases">
        <title>Genome sequence of Clostridium magnum DSM 2767.</title>
        <authorList>
            <person name="Poehlein A."/>
            <person name="Uhlig R."/>
            <person name="Fischer R."/>
            <person name="Bahl H."/>
            <person name="Daniel R."/>
        </authorList>
    </citation>
    <scope>NUCLEOTIDE SEQUENCE [LARGE SCALE GENOMIC DNA]</scope>
    <source>
        <strain evidence="9 10">DSM 2767</strain>
    </source>
</reference>
<dbReference type="Proteomes" id="UP000076603">
    <property type="component" value="Unassembled WGS sequence"/>
</dbReference>
<keyword evidence="5 6" id="KW-0961">Cell wall biogenesis/degradation</keyword>
<dbReference type="SUPFAM" id="SSF141523">
    <property type="entry name" value="L,D-transpeptidase catalytic domain-like"/>
    <property type="match status" value="1"/>
</dbReference>
<evidence type="ECO:0000259" key="8">
    <source>
        <dbReference type="PROSITE" id="PS52029"/>
    </source>
</evidence>
<accession>A0A161WET0</accession>
<dbReference type="Gene3D" id="3.10.20.800">
    <property type="match status" value="1"/>
</dbReference>
<dbReference type="GO" id="GO:0008360">
    <property type="term" value="P:regulation of cell shape"/>
    <property type="evidence" value="ECO:0007669"/>
    <property type="project" value="UniProtKB-UniRule"/>
</dbReference>
<dbReference type="GO" id="GO:0018104">
    <property type="term" value="P:peptidoglycan-protein cross-linking"/>
    <property type="evidence" value="ECO:0007669"/>
    <property type="project" value="TreeGrafter"/>
</dbReference>
<dbReference type="PANTHER" id="PTHR30582:SF33">
    <property type="entry name" value="EXPORTED PROTEIN"/>
    <property type="match status" value="1"/>
</dbReference>
<dbReference type="InterPro" id="IPR005490">
    <property type="entry name" value="LD_TPept_cat_dom"/>
</dbReference>
<evidence type="ECO:0000256" key="6">
    <source>
        <dbReference type="PROSITE-ProRule" id="PRU01373"/>
    </source>
</evidence>
<dbReference type="AlphaFoldDB" id="A0A161WET0"/>
<feature type="domain" description="L,D-TPase catalytic" evidence="8">
    <location>
        <begin position="344"/>
        <end position="463"/>
    </location>
</feature>
<evidence type="ECO:0000313" key="9">
    <source>
        <dbReference type="EMBL" id="KZL90175.1"/>
    </source>
</evidence>
<name>A0A161WET0_9CLOT</name>
<dbReference type="Pfam" id="PF12229">
    <property type="entry name" value="PG_binding_4"/>
    <property type="match status" value="2"/>
</dbReference>
<keyword evidence="7" id="KW-0472">Membrane</keyword>
<keyword evidence="10" id="KW-1185">Reference proteome</keyword>
<dbReference type="InterPro" id="IPR038063">
    <property type="entry name" value="Transpep_catalytic_dom"/>
</dbReference>
<evidence type="ECO:0000313" key="10">
    <source>
        <dbReference type="Proteomes" id="UP000076603"/>
    </source>
</evidence>
<dbReference type="PANTHER" id="PTHR30582">
    <property type="entry name" value="L,D-TRANSPEPTIDASE"/>
    <property type="match status" value="1"/>
</dbReference>
<dbReference type="InterPro" id="IPR038054">
    <property type="entry name" value="LD_TPept-like_central_sf"/>
</dbReference>
<dbReference type="GO" id="GO:0071972">
    <property type="term" value="F:peptidoglycan L,D-transpeptidase activity"/>
    <property type="evidence" value="ECO:0007669"/>
    <property type="project" value="TreeGrafter"/>
</dbReference>
<organism evidence="9 10">
    <name type="scientific">Clostridium magnum DSM 2767</name>
    <dbReference type="NCBI Taxonomy" id="1121326"/>
    <lineage>
        <taxon>Bacteria</taxon>
        <taxon>Bacillati</taxon>
        <taxon>Bacillota</taxon>
        <taxon>Clostridia</taxon>
        <taxon>Eubacteriales</taxon>
        <taxon>Clostridiaceae</taxon>
        <taxon>Clostridium</taxon>
    </lineage>
</organism>
<dbReference type="PATRIC" id="fig|1121326.3.peg.4728"/>
<evidence type="ECO:0000256" key="3">
    <source>
        <dbReference type="ARBA" id="ARBA00022960"/>
    </source>
</evidence>
<keyword evidence="7" id="KW-0812">Transmembrane</keyword>
<dbReference type="GO" id="GO:0071555">
    <property type="term" value="P:cell wall organization"/>
    <property type="evidence" value="ECO:0007669"/>
    <property type="project" value="UniProtKB-UniRule"/>
</dbReference>
<evidence type="ECO:0000256" key="4">
    <source>
        <dbReference type="ARBA" id="ARBA00022984"/>
    </source>
</evidence>
<feature type="active site" description="Nucleophile" evidence="6">
    <location>
        <position position="439"/>
    </location>
</feature>
<keyword evidence="2" id="KW-0808">Transferase</keyword>
<keyword evidence="7" id="KW-1133">Transmembrane helix</keyword>
<protein>
    <recommendedName>
        <fullName evidence="8">L,D-TPase catalytic domain-containing protein</fullName>
    </recommendedName>
</protein>
<dbReference type="SUPFAM" id="SSF143985">
    <property type="entry name" value="L,D-transpeptidase pre-catalytic domain-like"/>
    <property type="match status" value="1"/>
</dbReference>
<dbReference type="InterPro" id="IPR050979">
    <property type="entry name" value="LD-transpeptidase"/>
</dbReference>
<keyword evidence="3 6" id="KW-0133">Cell shape</keyword>
<dbReference type="Pfam" id="PF03734">
    <property type="entry name" value="YkuD"/>
    <property type="match status" value="1"/>
</dbReference>
<evidence type="ECO:0000256" key="1">
    <source>
        <dbReference type="ARBA" id="ARBA00004752"/>
    </source>
</evidence>
<dbReference type="Gene3D" id="2.40.440.10">
    <property type="entry name" value="L,D-transpeptidase catalytic domain-like"/>
    <property type="match status" value="1"/>
</dbReference>
<dbReference type="GO" id="GO:0005576">
    <property type="term" value="C:extracellular region"/>
    <property type="evidence" value="ECO:0007669"/>
    <property type="project" value="TreeGrafter"/>
</dbReference>
<sequence>MGITEKEKNKRNKIIIGTVISLCTLLIIYFSMAAYFKNHFYFGSEINGINVSTKTVEEAKGEMASKLKTYSLSLEERDSKNEQIKGSDIGLKYNFGEQLKTFKDRQNPYKWVSSFFNTEDSKMKIEVSYDTKLLKERIDKLSCFDSKNIVEPKNPSFKYADKGYTIVGEVNGNKVNKEILYDNVVKAINKEEAAVDLEAANCYVRPKYTKDSPKTIEVKNTLNKYVSSKVTYTFGDGKEIIDGSTINKWLTVNEDLGVIFDEEKVKSYMESLCNTYNTVGKVRNFSTSSGNTMTIGGGDYGWHIDTAKETQALTDAIKEGKTITKEPTYLQTAAAHGSNDIGNTYVEIDMRNQHLWFYKNGSLIVQGDVVTGNVSANHSTPEGIYKLKYKERNAVLRGPGYSSPVNFWMPFNNGIGIHDASWRGEFGGSIYRTSGSHGCVNSPYYLAKTIFDNIDEGTPVICYYSYGKA</sequence>
<dbReference type="OrthoDB" id="3176960at2"/>
<gene>
    <name evidence="9" type="ORF">CLMAG_46690</name>
</gene>
<dbReference type="EMBL" id="LWAE01000006">
    <property type="protein sequence ID" value="KZL90175.1"/>
    <property type="molecule type" value="Genomic_DNA"/>
</dbReference>
<feature type="active site" description="Proton donor/acceptor" evidence="6">
    <location>
        <position position="418"/>
    </location>
</feature>
<evidence type="ECO:0000256" key="5">
    <source>
        <dbReference type="ARBA" id="ARBA00023316"/>
    </source>
</evidence>
<feature type="transmembrane region" description="Helical" evidence="7">
    <location>
        <begin position="14"/>
        <end position="36"/>
    </location>
</feature>
<dbReference type="STRING" id="1121326.CLMAG_46690"/>
<dbReference type="PROSITE" id="PS52029">
    <property type="entry name" value="LD_TPASE"/>
    <property type="match status" value="1"/>
</dbReference>
<proteinExistence type="predicted"/>
<dbReference type="GO" id="GO:0016740">
    <property type="term" value="F:transferase activity"/>
    <property type="evidence" value="ECO:0007669"/>
    <property type="project" value="UniProtKB-KW"/>
</dbReference>
<dbReference type="InterPro" id="IPR022029">
    <property type="entry name" value="YoaR-like_PG-bd"/>
</dbReference>
<comment type="pathway">
    <text evidence="1 6">Cell wall biogenesis; peptidoglycan biosynthesis.</text>
</comment>
<comment type="caution">
    <text evidence="9">The sequence shown here is derived from an EMBL/GenBank/DDBJ whole genome shotgun (WGS) entry which is preliminary data.</text>
</comment>
<evidence type="ECO:0000256" key="2">
    <source>
        <dbReference type="ARBA" id="ARBA00022679"/>
    </source>
</evidence>
<evidence type="ECO:0000256" key="7">
    <source>
        <dbReference type="SAM" id="Phobius"/>
    </source>
</evidence>
<keyword evidence="4 6" id="KW-0573">Peptidoglycan synthesis</keyword>